<dbReference type="SUPFAM" id="SSF81452">
    <property type="entry name" value="Cytochrome c oxidase subunit III-like"/>
    <property type="match status" value="1"/>
</dbReference>
<feature type="transmembrane region" description="Helical" evidence="15">
    <location>
        <begin position="104"/>
        <end position="121"/>
    </location>
</feature>
<dbReference type="FunFam" id="1.20.120.80:FF:000001">
    <property type="entry name" value="Cytochrome (Ubi)quinol oxidase subunit III"/>
    <property type="match status" value="1"/>
</dbReference>
<gene>
    <name evidence="17" type="ORF">Tasa_010_071</name>
</gene>
<feature type="transmembrane region" description="Helical" evidence="15">
    <location>
        <begin position="29"/>
        <end position="50"/>
    </location>
</feature>
<evidence type="ECO:0000256" key="4">
    <source>
        <dbReference type="ARBA" id="ARBA00014687"/>
    </source>
</evidence>
<dbReference type="PANTHER" id="PTHR11403:SF2">
    <property type="entry name" value="CYTOCHROME BO(3) UBIQUINOL OXIDASE SUBUNIT 3"/>
    <property type="match status" value="1"/>
</dbReference>
<reference evidence="17 18" key="1">
    <citation type="submission" date="2012-10" db="EMBL/GenBank/DDBJ databases">
        <title>Genome sequencing of Tanticharoenia sakaeratensis NBRC 103193.</title>
        <authorList>
            <person name="Azuma Y."/>
            <person name="Hadano H."/>
            <person name="Hirakawa H."/>
            <person name="Matsushita K."/>
        </authorList>
    </citation>
    <scope>NUCLEOTIDE SEQUENCE [LARGE SCALE GENOMIC DNA]</scope>
    <source>
        <strain evidence="17 18">NBRC 103193</strain>
    </source>
</reference>
<evidence type="ECO:0000256" key="13">
    <source>
        <dbReference type="ARBA" id="ARBA00032717"/>
    </source>
</evidence>
<evidence type="ECO:0000256" key="15">
    <source>
        <dbReference type="SAM" id="Phobius"/>
    </source>
</evidence>
<evidence type="ECO:0000256" key="14">
    <source>
        <dbReference type="RuleBase" id="RU003376"/>
    </source>
</evidence>
<evidence type="ECO:0000256" key="12">
    <source>
        <dbReference type="ARBA" id="ARBA00032189"/>
    </source>
</evidence>
<dbReference type="InterPro" id="IPR013833">
    <property type="entry name" value="Cyt_c_oxidase_su3_a-hlx"/>
</dbReference>
<evidence type="ECO:0000256" key="2">
    <source>
        <dbReference type="ARBA" id="ARBA00010581"/>
    </source>
</evidence>
<feature type="transmembrane region" description="Helical" evidence="15">
    <location>
        <begin position="185"/>
        <end position="203"/>
    </location>
</feature>
<dbReference type="Proteomes" id="UP000032679">
    <property type="component" value="Unassembled WGS sequence"/>
</dbReference>
<keyword evidence="6 14" id="KW-0812">Transmembrane</keyword>
<evidence type="ECO:0000256" key="6">
    <source>
        <dbReference type="ARBA" id="ARBA00022692"/>
    </source>
</evidence>
<evidence type="ECO:0000313" key="18">
    <source>
        <dbReference type="Proteomes" id="UP000032679"/>
    </source>
</evidence>
<organism evidence="17 18">
    <name type="scientific">Tanticharoenia sakaeratensis NBRC 103193</name>
    <dbReference type="NCBI Taxonomy" id="1231623"/>
    <lineage>
        <taxon>Bacteria</taxon>
        <taxon>Pseudomonadati</taxon>
        <taxon>Pseudomonadota</taxon>
        <taxon>Alphaproteobacteria</taxon>
        <taxon>Acetobacterales</taxon>
        <taxon>Acetobacteraceae</taxon>
        <taxon>Tanticharoenia</taxon>
    </lineage>
</organism>
<comment type="subcellular location">
    <subcellularLocation>
        <location evidence="1 14">Cell membrane</location>
        <topology evidence="1 14">Multi-pass membrane protein</topology>
    </subcellularLocation>
</comment>
<keyword evidence="7 15" id="KW-1133">Transmembrane helix</keyword>
<dbReference type="PROSITE" id="PS50253">
    <property type="entry name" value="COX3"/>
    <property type="match status" value="1"/>
</dbReference>
<evidence type="ECO:0000256" key="10">
    <source>
        <dbReference type="ARBA" id="ARBA00030072"/>
    </source>
</evidence>
<dbReference type="STRING" id="1231623.Tasa_010_071"/>
<dbReference type="InterPro" id="IPR000298">
    <property type="entry name" value="Cyt_c_oxidase-like_su3"/>
</dbReference>
<evidence type="ECO:0000256" key="5">
    <source>
        <dbReference type="ARBA" id="ARBA00022475"/>
    </source>
</evidence>
<evidence type="ECO:0000259" key="16">
    <source>
        <dbReference type="PROSITE" id="PS50253"/>
    </source>
</evidence>
<feature type="transmembrane region" description="Helical" evidence="15">
    <location>
        <begin position="142"/>
        <end position="165"/>
    </location>
</feature>
<comment type="function">
    <text evidence="9">Cytochrome bo(3) ubiquinol terminal oxidase is the component of the aerobic respiratory chain of E.coli that predominates when cells are grown at high aeration. Has proton pump activity across the membrane in addition to electron transfer, pumping 2 protons/electron.</text>
</comment>
<protein>
    <recommendedName>
        <fullName evidence="4">Cytochrome bo(3) ubiquinol oxidase subunit 3</fullName>
    </recommendedName>
    <alternativeName>
        <fullName evidence="12">Cytochrome o ubiquinol oxidase subunit 3</fullName>
    </alternativeName>
    <alternativeName>
        <fullName evidence="10">Oxidase bo(3) subunit 3</fullName>
    </alternativeName>
    <alternativeName>
        <fullName evidence="13">Ubiquinol oxidase polypeptide III</fullName>
    </alternativeName>
    <alternativeName>
        <fullName evidence="11">Ubiquinol oxidase subunit 3</fullName>
    </alternativeName>
</protein>
<keyword evidence="8 15" id="KW-0472">Membrane</keyword>
<evidence type="ECO:0000256" key="7">
    <source>
        <dbReference type="ARBA" id="ARBA00022989"/>
    </source>
</evidence>
<sequence>MSGQVKQHPGLNLHREDAETRDQTEEVLFGFWVFLMSDLVLFSLLFATYGTMLHSMAGGPGPKQLFDIRNAGIETVALLLSTFSFGQASLAMKYDDAPGRVQTWLLVTLGLGLVFLGYEIYDFVDMIGKGGPPSRSGYLSSFFALVGTHGLHVTCGCVWIIVMIAQVRMFGLDTLVKTRLLRLGLFWHFLDVMWVGIFSVVYLQGLVG</sequence>
<evidence type="ECO:0000256" key="3">
    <source>
        <dbReference type="ARBA" id="ARBA00011700"/>
    </source>
</evidence>
<dbReference type="GO" id="GO:0004129">
    <property type="term" value="F:cytochrome-c oxidase activity"/>
    <property type="evidence" value="ECO:0007669"/>
    <property type="project" value="InterPro"/>
</dbReference>
<evidence type="ECO:0000256" key="1">
    <source>
        <dbReference type="ARBA" id="ARBA00004651"/>
    </source>
</evidence>
<dbReference type="Gene3D" id="1.20.120.80">
    <property type="entry name" value="Cytochrome c oxidase, subunit III, four-helix bundle"/>
    <property type="match status" value="1"/>
</dbReference>
<dbReference type="OrthoDB" id="9810850at2"/>
<dbReference type="AlphaFoldDB" id="A0A0D6MIN7"/>
<comment type="similarity">
    <text evidence="2 14">Belongs to the cytochrome c oxidase subunit 3 family.</text>
</comment>
<dbReference type="InterPro" id="IPR024791">
    <property type="entry name" value="Cyt_c/ubiquinol_Oxase_su3"/>
</dbReference>
<evidence type="ECO:0000313" key="17">
    <source>
        <dbReference type="EMBL" id="GAN53524.1"/>
    </source>
</evidence>
<dbReference type="Pfam" id="PF00510">
    <property type="entry name" value="COX3"/>
    <property type="match status" value="1"/>
</dbReference>
<comment type="caution">
    <text evidence="17">The sequence shown here is derived from an EMBL/GenBank/DDBJ whole genome shotgun (WGS) entry which is preliminary data.</text>
</comment>
<proteinExistence type="inferred from homology"/>
<name>A0A0D6MIN7_9PROT</name>
<feature type="transmembrane region" description="Helical" evidence="15">
    <location>
        <begin position="71"/>
        <end position="92"/>
    </location>
</feature>
<evidence type="ECO:0000256" key="11">
    <source>
        <dbReference type="ARBA" id="ARBA00031884"/>
    </source>
</evidence>
<accession>A0A0D6MIN7</accession>
<feature type="domain" description="Heme-copper oxidase subunit III family profile" evidence="16">
    <location>
        <begin position="1"/>
        <end position="206"/>
    </location>
</feature>
<dbReference type="GO" id="GO:0005886">
    <property type="term" value="C:plasma membrane"/>
    <property type="evidence" value="ECO:0007669"/>
    <property type="project" value="UniProtKB-SubCell"/>
</dbReference>
<dbReference type="RefSeq" id="WP_048847565.1">
    <property type="nucleotide sequence ID" value="NZ_BALE01000010.1"/>
</dbReference>
<keyword evidence="5" id="KW-1003">Cell membrane</keyword>
<dbReference type="PANTHER" id="PTHR11403">
    <property type="entry name" value="CYTOCHROME C OXIDASE SUBUNIT III"/>
    <property type="match status" value="1"/>
</dbReference>
<dbReference type="InterPro" id="IPR035973">
    <property type="entry name" value="Cyt_c_oxidase_su3-like_sf"/>
</dbReference>
<evidence type="ECO:0000256" key="9">
    <source>
        <dbReference type="ARBA" id="ARBA00025694"/>
    </source>
</evidence>
<evidence type="ECO:0000256" key="8">
    <source>
        <dbReference type="ARBA" id="ARBA00023136"/>
    </source>
</evidence>
<keyword evidence="18" id="KW-1185">Reference proteome</keyword>
<comment type="subunit">
    <text evidence="3">Heterooctamer of two A chains, two B chains, two C chains and two D chains.</text>
</comment>
<dbReference type="EMBL" id="BALE01000010">
    <property type="protein sequence ID" value="GAN53524.1"/>
    <property type="molecule type" value="Genomic_DNA"/>
</dbReference>
<dbReference type="GO" id="GO:0019646">
    <property type="term" value="P:aerobic electron transport chain"/>
    <property type="evidence" value="ECO:0007669"/>
    <property type="project" value="InterPro"/>
</dbReference>